<keyword evidence="2" id="KW-1185">Reference proteome</keyword>
<protein>
    <submittedName>
        <fullName evidence="1">Uncharacterized protein</fullName>
    </submittedName>
</protein>
<organism evidence="1 2">
    <name type="scientific">Bryocella elongata</name>
    <dbReference type="NCBI Taxonomy" id="863522"/>
    <lineage>
        <taxon>Bacteria</taxon>
        <taxon>Pseudomonadati</taxon>
        <taxon>Acidobacteriota</taxon>
        <taxon>Terriglobia</taxon>
        <taxon>Terriglobales</taxon>
        <taxon>Acidobacteriaceae</taxon>
        <taxon>Bryocella</taxon>
    </lineage>
</organism>
<dbReference type="AlphaFoldDB" id="A0A1H6BYA0"/>
<proteinExistence type="predicted"/>
<accession>A0A1H6BYA0</accession>
<evidence type="ECO:0000313" key="1">
    <source>
        <dbReference type="EMBL" id="SEG65632.1"/>
    </source>
</evidence>
<gene>
    <name evidence="1" type="ORF">SAMN05421819_4053</name>
</gene>
<dbReference type="Proteomes" id="UP000236728">
    <property type="component" value="Unassembled WGS sequence"/>
</dbReference>
<name>A0A1H6BYA0_9BACT</name>
<dbReference type="EMBL" id="FNVA01000008">
    <property type="protein sequence ID" value="SEG65632.1"/>
    <property type="molecule type" value="Genomic_DNA"/>
</dbReference>
<evidence type="ECO:0000313" key="2">
    <source>
        <dbReference type="Proteomes" id="UP000236728"/>
    </source>
</evidence>
<reference evidence="1 2" key="1">
    <citation type="submission" date="2016-10" db="EMBL/GenBank/DDBJ databases">
        <authorList>
            <person name="de Groot N.N."/>
        </authorList>
    </citation>
    <scope>NUCLEOTIDE SEQUENCE [LARGE SCALE GENOMIC DNA]</scope>
    <source>
        <strain evidence="1 2">DSM 22489</strain>
    </source>
</reference>
<sequence length="34" mass="3732">MQFSRSMHRLCPTVSAAARSRVGSGLAQESRVRV</sequence>